<evidence type="ECO:0000313" key="2">
    <source>
        <dbReference type="EMBL" id="CAB1437609.1"/>
    </source>
</evidence>
<accession>A0A9N7YTJ5</accession>
<comment type="caution">
    <text evidence="2">The sequence shown here is derived from an EMBL/GenBank/DDBJ whole genome shotgun (WGS) entry which is preliminary data.</text>
</comment>
<organism evidence="2 3">
    <name type="scientific">Pleuronectes platessa</name>
    <name type="common">European plaice</name>
    <dbReference type="NCBI Taxonomy" id="8262"/>
    <lineage>
        <taxon>Eukaryota</taxon>
        <taxon>Metazoa</taxon>
        <taxon>Chordata</taxon>
        <taxon>Craniata</taxon>
        <taxon>Vertebrata</taxon>
        <taxon>Euteleostomi</taxon>
        <taxon>Actinopterygii</taxon>
        <taxon>Neopterygii</taxon>
        <taxon>Teleostei</taxon>
        <taxon>Neoteleostei</taxon>
        <taxon>Acanthomorphata</taxon>
        <taxon>Carangaria</taxon>
        <taxon>Pleuronectiformes</taxon>
        <taxon>Pleuronectoidei</taxon>
        <taxon>Pleuronectidae</taxon>
        <taxon>Pleuronectes</taxon>
    </lineage>
</organism>
<dbReference type="AlphaFoldDB" id="A0A9N7YTJ5"/>
<feature type="compositionally biased region" description="Polar residues" evidence="1">
    <location>
        <begin position="83"/>
        <end position="100"/>
    </location>
</feature>
<keyword evidence="3" id="KW-1185">Reference proteome</keyword>
<name>A0A9N7YTJ5_PLEPL</name>
<dbReference type="Proteomes" id="UP001153269">
    <property type="component" value="Unassembled WGS sequence"/>
</dbReference>
<sequence length="100" mass="10778">MTVIHHGVIEKELLSDPEPSEPLLGFSFECSSAVQISPLVNYQSLTGAWANEGSTRMLMGCEMAEGTCELGSDLEVPAPINPEPQTSPRSCVQNQNHGYS</sequence>
<evidence type="ECO:0000313" key="3">
    <source>
        <dbReference type="Proteomes" id="UP001153269"/>
    </source>
</evidence>
<evidence type="ECO:0000256" key="1">
    <source>
        <dbReference type="SAM" id="MobiDB-lite"/>
    </source>
</evidence>
<gene>
    <name evidence="2" type="ORF">PLEPLA_LOCUS25647</name>
</gene>
<feature type="region of interest" description="Disordered" evidence="1">
    <location>
        <begin position="72"/>
        <end position="100"/>
    </location>
</feature>
<proteinExistence type="predicted"/>
<protein>
    <submittedName>
        <fullName evidence="2">Uncharacterized protein</fullName>
    </submittedName>
</protein>
<dbReference type="EMBL" id="CADEAL010002046">
    <property type="protein sequence ID" value="CAB1437609.1"/>
    <property type="molecule type" value="Genomic_DNA"/>
</dbReference>
<reference evidence="2" key="1">
    <citation type="submission" date="2020-03" db="EMBL/GenBank/DDBJ databases">
        <authorList>
            <person name="Weist P."/>
        </authorList>
    </citation>
    <scope>NUCLEOTIDE SEQUENCE</scope>
</reference>